<protein>
    <submittedName>
        <fullName evidence="14">Fibrinogen alpha-1 chain</fullName>
    </submittedName>
</protein>
<comment type="subunit">
    <text evidence="8">Heterohexamer; disulfide linked. Contains 2 sets of 3 non-identical chains (alpha, beta and gamma). The 2 heterotrimers are in head to head conformation with the N-termini in a small central domain.</text>
</comment>
<keyword evidence="6" id="KW-0094">Blood coagulation</keyword>
<feature type="compositionally biased region" description="Low complexity" evidence="10">
    <location>
        <begin position="609"/>
        <end position="629"/>
    </location>
</feature>
<dbReference type="SUPFAM" id="SSF58010">
    <property type="entry name" value="Fibrinogen coiled-coil and central regions"/>
    <property type="match status" value="1"/>
</dbReference>
<feature type="signal peptide" evidence="11">
    <location>
        <begin position="1"/>
        <end position="23"/>
    </location>
</feature>
<dbReference type="GO" id="GO:0070527">
    <property type="term" value="P:platelet aggregation"/>
    <property type="evidence" value="ECO:0007669"/>
    <property type="project" value="TreeGrafter"/>
</dbReference>
<feature type="compositionally biased region" description="Polar residues" evidence="10">
    <location>
        <begin position="248"/>
        <end position="260"/>
    </location>
</feature>
<evidence type="ECO:0000256" key="2">
    <source>
        <dbReference type="ARBA" id="ARBA00022525"/>
    </source>
</evidence>
<feature type="compositionally biased region" description="Polar residues" evidence="10">
    <location>
        <begin position="228"/>
        <end position="241"/>
    </location>
</feature>
<keyword evidence="3" id="KW-0356">Hemostasis</keyword>
<keyword evidence="5 9" id="KW-0175">Coiled coil</keyword>
<evidence type="ECO:0000256" key="7">
    <source>
        <dbReference type="ARBA" id="ARBA00023157"/>
    </source>
</evidence>
<gene>
    <name evidence="14" type="primary">LOC103091745</name>
</gene>
<feature type="compositionally biased region" description="Basic and acidic residues" evidence="10">
    <location>
        <begin position="323"/>
        <end position="339"/>
    </location>
</feature>
<feature type="compositionally biased region" description="Low complexity" evidence="10">
    <location>
        <begin position="482"/>
        <end position="507"/>
    </location>
</feature>
<feature type="region of interest" description="Disordered" evidence="10">
    <location>
        <begin position="226"/>
        <end position="697"/>
    </location>
</feature>
<feature type="compositionally biased region" description="Gly residues" evidence="10">
    <location>
        <begin position="737"/>
        <end position="750"/>
    </location>
</feature>
<dbReference type="InterPro" id="IPR037579">
    <property type="entry name" value="FIB_ANG-like"/>
</dbReference>
<dbReference type="GO" id="GO:0005102">
    <property type="term" value="F:signaling receptor binding"/>
    <property type="evidence" value="ECO:0007669"/>
    <property type="project" value="InterPro"/>
</dbReference>
<feature type="compositionally biased region" description="Polar residues" evidence="10">
    <location>
        <begin position="813"/>
        <end position="829"/>
    </location>
</feature>
<reference evidence="14" key="1">
    <citation type="submission" date="2025-08" db="UniProtKB">
        <authorList>
            <consortium name="RefSeq"/>
        </authorList>
    </citation>
    <scope>IDENTIFICATION</scope>
    <source>
        <tissue evidence="14">Sperm</tissue>
    </source>
</reference>
<feature type="compositionally biased region" description="Gly residues" evidence="10">
    <location>
        <begin position="666"/>
        <end position="681"/>
    </location>
</feature>
<dbReference type="KEGG" id="pmrn:103091745"/>
<dbReference type="PANTHER" id="PTHR47221:SF6">
    <property type="entry name" value="FIBRINOGEN ALPHA CHAIN"/>
    <property type="match status" value="1"/>
</dbReference>
<dbReference type="GO" id="GO:0005577">
    <property type="term" value="C:fibrinogen complex"/>
    <property type="evidence" value="ECO:0007669"/>
    <property type="project" value="InterPro"/>
</dbReference>
<evidence type="ECO:0000256" key="3">
    <source>
        <dbReference type="ARBA" id="ARBA00022696"/>
    </source>
</evidence>
<evidence type="ECO:0000256" key="5">
    <source>
        <dbReference type="ARBA" id="ARBA00023054"/>
    </source>
</evidence>
<evidence type="ECO:0000256" key="9">
    <source>
        <dbReference type="SAM" id="Coils"/>
    </source>
</evidence>
<evidence type="ECO:0000259" key="12">
    <source>
        <dbReference type="SMART" id="SM01212"/>
    </source>
</evidence>
<keyword evidence="7" id="KW-1015">Disulfide bond</keyword>
<feature type="region of interest" description="Disordered" evidence="10">
    <location>
        <begin position="724"/>
        <end position="750"/>
    </location>
</feature>
<evidence type="ECO:0000256" key="4">
    <source>
        <dbReference type="ARBA" id="ARBA00022729"/>
    </source>
</evidence>
<dbReference type="InterPro" id="IPR012290">
    <property type="entry name" value="Fibrinogen_a/b/g_coil_dom"/>
</dbReference>
<feature type="domain" description="Fibrinogen alpha/beta/gamma chain coiled coil" evidence="12">
    <location>
        <begin position="47"/>
        <end position="189"/>
    </location>
</feature>
<dbReference type="GO" id="GO:0005201">
    <property type="term" value="F:extracellular matrix structural constituent"/>
    <property type="evidence" value="ECO:0007669"/>
    <property type="project" value="TreeGrafter"/>
</dbReference>
<feature type="compositionally biased region" description="Basic and acidic residues" evidence="10">
    <location>
        <begin position="582"/>
        <end position="591"/>
    </location>
</feature>
<dbReference type="GO" id="GO:0042730">
    <property type="term" value="P:fibrinolysis"/>
    <property type="evidence" value="ECO:0007669"/>
    <property type="project" value="TreeGrafter"/>
</dbReference>
<dbReference type="PANTHER" id="PTHR47221">
    <property type="entry name" value="FIBRINOGEN ALPHA CHAIN"/>
    <property type="match status" value="1"/>
</dbReference>
<feature type="compositionally biased region" description="Low complexity" evidence="10">
    <location>
        <begin position="386"/>
        <end position="435"/>
    </location>
</feature>
<dbReference type="GO" id="GO:0072377">
    <property type="term" value="P:blood coagulation, common pathway"/>
    <property type="evidence" value="ECO:0007669"/>
    <property type="project" value="TreeGrafter"/>
</dbReference>
<dbReference type="RefSeq" id="XP_032805570.1">
    <property type="nucleotide sequence ID" value="XM_032949679.1"/>
</dbReference>
<dbReference type="GO" id="GO:0034116">
    <property type="term" value="P:positive regulation of heterotypic cell-cell adhesion"/>
    <property type="evidence" value="ECO:0007669"/>
    <property type="project" value="TreeGrafter"/>
</dbReference>
<name>A0AAJ7SU29_PETMA</name>
<accession>A0AAJ7SU29</accession>
<proteinExistence type="predicted"/>
<sequence>MAMSSKVLAFLVVLLPIIQVCIADDISLRGPRLTEQRSAGQGSCASATADLCVHGDWGRKCPNGCRMQGLMSHAEKDIGKRIGDLTERLARLGRLYTQVHTDFRAVSDTSGQTLNEHNELEVRYSEVLRELERRIIHLQRRINMQLQQLTLLQHNIKTQVSQILRVELDIDVALRTCKGSCARYLEYRLDKEKNLQLEKAASYIANLKFERFEEVVVEETLNRRVETSSHAFQPTHGQGTPQPGHGTHSLSATSSITSAPNFVPHRQPTYVDHGRLSNPNEVAHSASSSSTHTSSSSSPSQPVSPDSAFPLPGSNTGTSEWDFNFHDESTPGNGPRDEAAASSSAHSPSTASHHTATSTTSFSSGTSGKDVAPLGTGVTHDGGVRTSGSLMDGGSSDTGTGGVSKTTTFTGSAQGGSWSTGGSTATNTGSAQGGSWSTGGRTEPNTGSAQGGSWSTGGSTEPNTGSAQGGSWSTGGRTEPNTGSAQGGSWSTGGSTSTNTGSAQGGSWSTGGRTEPNTGSAQGGSWSTGGRTEPNTGSAQGGSWSTGGRTEPNTGSAQGGSWSTGGRTEPNTGSAQGGSWEYRWKNRDPTRAVHRAVGWSTGGRTEPNTGSAQGGSWSTGGSTATNTGSAQGGGWGTGGRTEPNTGSAQGGSWGTGGSTATNTGSAQGGGGYAAGGTGAQTGSGSTSTHSAHSASGGMSSLDMLPALPDFGTWDMPDHSDIFSRRRVSTSSTTSSSSGGGHAGAAAGGGGDGASRFGSLFTTDFGPEFHEEFRSMLPGASRLSSSSSSSTRSTSSTSGGKVVTESVVTKVLSNGTTITHHTKHVSTSDGTGAASDGVSPLLTGRKTRAARSRRAKATRP</sequence>
<evidence type="ECO:0000256" key="1">
    <source>
        <dbReference type="ARBA" id="ARBA00004613"/>
    </source>
</evidence>
<feature type="compositionally biased region" description="Polar residues" evidence="10">
    <location>
        <begin position="510"/>
        <end position="574"/>
    </location>
</feature>
<keyword evidence="4 11" id="KW-0732">Signal</keyword>
<dbReference type="SMART" id="SM01212">
    <property type="entry name" value="Fib_alpha"/>
    <property type="match status" value="1"/>
</dbReference>
<feature type="chain" id="PRO_5042551918" evidence="11">
    <location>
        <begin position="24"/>
        <end position="859"/>
    </location>
</feature>
<evidence type="ECO:0000256" key="6">
    <source>
        <dbReference type="ARBA" id="ARBA00023084"/>
    </source>
</evidence>
<evidence type="ECO:0000313" key="13">
    <source>
        <dbReference type="Proteomes" id="UP001318040"/>
    </source>
</evidence>
<organism evidence="13 14">
    <name type="scientific">Petromyzon marinus</name>
    <name type="common">Sea lamprey</name>
    <dbReference type="NCBI Taxonomy" id="7757"/>
    <lineage>
        <taxon>Eukaryota</taxon>
        <taxon>Metazoa</taxon>
        <taxon>Chordata</taxon>
        <taxon>Craniata</taxon>
        <taxon>Vertebrata</taxon>
        <taxon>Cyclostomata</taxon>
        <taxon>Hyperoartia</taxon>
        <taxon>Petromyzontiformes</taxon>
        <taxon>Petromyzontidae</taxon>
        <taxon>Petromyzon</taxon>
    </lineage>
</organism>
<feature type="compositionally biased region" description="Low complexity" evidence="10">
    <location>
        <begin position="780"/>
        <end position="812"/>
    </location>
</feature>
<evidence type="ECO:0000256" key="8">
    <source>
        <dbReference type="ARBA" id="ARBA00025974"/>
    </source>
</evidence>
<feature type="coiled-coil region" evidence="9">
    <location>
        <begin position="114"/>
        <end position="148"/>
    </location>
</feature>
<feature type="compositionally biased region" description="Gly residues" evidence="10">
    <location>
        <begin position="648"/>
        <end position="657"/>
    </location>
</feature>
<feature type="region of interest" description="Disordered" evidence="10">
    <location>
        <begin position="778"/>
        <end position="859"/>
    </location>
</feature>
<feature type="compositionally biased region" description="Basic residues" evidence="10">
    <location>
        <begin position="844"/>
        <end position="859"/>
    </location>
</feature>
<feature type="compositionally biased region" description="Low complexity" evidence="10">
    <location>
        <begin position="340"/>
        <end position="367"/>
    </location>
</feature>
<dbReference type="Pfam" id="PF08702">
    <property type="entry name" value="Fib_alpha"/>
    <property type="match status" value="1"/>
</dbReference>
<evidence type="ECO:0000313" key="14">
    <source>
        <dbReference type="RefSeq" id="XP_032805570.1"/>
    </source>
</evidence>
<evidence type="ECO:0000256" key="10">
    <source>
        <dbReference type="SAM" id="MobiDB-lite"/>
    </source>
</evidence>
<dbReference type="GO" id="GO:0030674">
    <property type="term" value="F:protein-macromolecule adaptor activity"/>
    <property type="evidence" value="ECO:0007669"/>
    <property type="project" value="TreeGrafter"/>
</dbReference>
<dbReference type="Gene3D" id="1.20.5.50">
    <property type="match status" value="2"/>
</dbReference>
<comment type="subcellular location">
    <subcellularLocation>
        <location evidence="1">Secreted</location>
    </subcellularLocation>
</comment>
<dbReference type="AlphaFoldDB" id="A0AAJ7SU29"/>
<feature type="compositionally biased region" description="Polar residues" evidence="10">
    <location>
        <begin position="438"/>
        <end position="481"/>
    </location>
</feature>
<dbReference type="Proteomes" id="UP001318040">
    <property type="component" value="Chromosome 8"/>
</dbReference>
<evidence type="ECO:0000256" key="11">
    <source>
        <dbReference type="SAM" id="SignalP"/>
    </source>
</evidence>
<dbReference type="GO" id="GO:0051258">
    <property type="term" value="P:protein polymerization"/>
    <property type="evidence" value="ECO:0007669"/>
    <property type="project" value="InterPro"/>
</dbReference>
<feature type="compositionally biased region" description="Gly residues" evidence="10">
    <location>
        <begin position="630"/>
        <end position="639"/>
    </location>
</feature>
<keyword evidence="2" id="KW-0964">Secreted</keyword>
<feature type="compositionally biased region" description="Low complexity" evidence="10">
    <location>
        <begin position="682"/>
        <end position="697"/>
    </location>
</feature>
<keyword evidence="13" id="KW-1185">Reference proteome</keyword>
<feature type="compositionally biased region" description="Low complexity" evidence="10">
    <location>
        <begin position="282"/>
        <end position="304"/>
    </location>
</feature>